<dbReference type="Gene3D" id="1.10.12.10">
    <property type="entry name" value="Lyase 2-enoyl-coa Hydratase, Chain A, domain 2"/>
    <property type="match status" value="1"/>
</dbReference>
<organism evidence="1">
    <name type="scientific">marine sediment metagenome</name>
    <dbReference type="NCBI Taxonomy" id="412755"/>
    <lineage>
        <taxon>unclassified sequences</taxon>
        <taxon>metagenomes</taxon>
        <taxon>ecological metagenomes</taxon>
    </lineage>
</organism>
<protein>
    <recommendedName>
        <fullName evidence="2">Enoyl-CoA hydratase</fullName>
    </recommendedName>
</protein>
<name>X0TGD3_9ZZZZ</name>
<dbReference type="EMBL" id="BARS01001692">
    <property type="protein sequence ID" value="GAF75140.1"/>
    <property type="molecule type" value="Genomic_DNA"/>
</dbReference>
<dbReference type="InterPro" id="IPR029045">
    <property type="entry name" value="ClpP/crotonase-like_dom_sf"/>
</dbReference>
<reference evidence="1" key="1">
    <citation type="journal article" date="2014" name="Front. Microbiol.">
        <title>High frequency of phylogenetically diverse reductive dehalogenase-homologous genes in deep subseafloor sedimentary metagenomes.</title>
        <authorList>
            <person name="Kawai M."/>
            <person name="Futagami T."/>
            <person name="Toyoda A."/>
            <person name="Takaki Y."/>
            <person name="Nishi S."/>
            <person name="Hori S."/>
            <person name="Arai W."/>
            <person name="Tsubouchi T."/>
            <person name="Morono Y."/>
            <person name="Uchiyama I."/>
            <person name="Ito T."/>
            <person name="Fujiyama A."/>
            <person name="Inagaki F."/>
            <person name="Takami H."/>
        </authorList>
    </citation>
    <scope>NUCLEOTIDE SEQUENCE</scope>
    <source>
        <strain evidence="1">Expedition CK06-06</strain>
    </source>
</reference>
<feature type="non-terminal residue" evidence="1">
    <location>
        <position position="1"/>
    </location>
</feature>
<dbReference type="AlphaFoldDB" id="X0TGD3"/>
<proteinExistence type="predicted"/>
<gene>
    <name evidence="1" type="ORF">S01H1_03174</name>
</gene>
<sequence length="31" mass="3545">SELGLLATCVRSPEFAEGVRAFLEKRQPRFH</sequence>
<accession>X0TGD3</accession>
<evidence type="ECO:0000313" key="1">
    <source>
        <dbReference type="EMBL" id="GAF75140.1"/>
    </source>
</evidence>
<comment type="caution">
    <text evidence="1">The sequence shown here is derived from an EMBL/GenBank/DDBJ whole genome shotgun (WGS) entry which is preliminary data.</text>
</comment>
<dbReference type="InterPro" id="IPR014748">
    <property type="entry name" value="Enoyl-CoA_hydra_C"/>
</dbReference>
<evidence type="ECO:0008006" key="2">
    <source>
        <dbReference type="Google" id="ProtNLM"/>
    </source>
</evidence>
<dbReference type="SUPFAM" id="SSF52096">
    <property type="entry name" value="ClpP/crotonase"/>
    <property type="match status" value="1"/>
</dbReference>